<evidence type="ECO:0008006" key="3">
    <source>
        <dbReference type="Google" id="ProtNLM"/>
    </source>
</evidence>
<dbReference type="SUPFAM" id="SSF52540">
    <property type="entry name" value="P-loop containing nucleoside triphosphate hydrolases"/>
    <property type="match status" value="1"/>
</dbReference>
<dbReference type="AlphaFoldDB" id="A0A1F6NAC2"/>
<proteinExistence type="predicted"/>
<dbReference type="STRING" id="1798689.A3I29_03755"/>
<gene>
    <name evidence="1" type="ORF">A3I29_03755</name>
</gene>
<protein>
    <recommendedName>
        <fullName evidence="3">Adenylate kinase</fullName>
    </recommendedName>
</protein>
<comment type="caution">
    <text evidence="1">The sequence shown here is derived from an EMBL/GenBank/DDBJ whole genome shotgun (WGS) entry which is preliminary data.</text>
</comment>
<dbReference type="EMBL" id="MFQK01000025">
    <property type="protein sequence ID" value="OGH80847.1"/>
    <property type="molecule type" value="Genomic_DNA"/>
</dbReference>
<sequence>MTSNKKLPLIIAISGTHGVGKTTLAHALAIKLDIKQRIGLGVVLKTMQILESGNEEIQKWDDYSGCKTEQDFVKKIHAQCRIMGSIISKIVDKAIKTGEPYIIDGIQLLPQYLPMSKIKLVALFLNDKDEHKKRYTKPNVTKTRHAVKNNFETVKDIEKEILKNIRKYKIPLFESSIGPNLLADLIIKKLKFHRVE</sequence>
<reference evidence="1 2" key="1">
    <citation type="journal article" date="2016" name="Nat. Commun.">
        <title>Thousands of microbial genomes shed light on interconnected biogeochemical processes in an aquifer system.</title>
        <authorList>
            <person name="Anantharaman K."/>
            <person name="Brown C.T."/>
            <person name="Hug L.A."/>
            <person name="Sharon I."/>
            <person name="Castelle C.J."/>
            <person name="Probst A.J."/>
            <person name="Thomas B.C."/>
            <person name="Singh A."/>
            <person name="Wilkins M.J."/>
            <person name="Karaoz U."/>
            <person name="Brodie E.L."/>
            <person name="Williams K.H."/>
            <person name="Hubbard S.S."/>
            <person name="Banfield J.F."/>
        </authorList>
    </citation>
    <scope>NUCLEOTIDE SEQUENCE [LARGE SCALE GENOMIC DNA]</scope>
</reference>
<dbReference type="Proteomes" id="UP000178726">
    <property type="component" value="Unassembled WGS sequence"/>
</dbReference>
<dbReference type="Gene3D" id="3.40.50.300">
    <property type="entry name" value="P-loop containing nucleotide triphosphate hydrolases"/>
    <property type="match status" value="1"/>
</dbReference>
<dbReference type="InterPro" id="IPR027417">
    <property type="entry name" value="P-loop_NTPase"/>
</dbReference>
<evidence type="ECO:0000313" key="1">
    <source>
        <dbReference type="EMBL" id="OGH80847.1"/>
    </source>
</evidence>
<accession>A0A1F6NAC2</accession>
<organism evidence="1 2">
    <name type="scientific">Candidatus Magasanikbacteria bacterium RIFCSPLOWO2_02_FULL_44_11</name>
    <dbReference type="NCBI Taxonomy" id="1798689"/>
    <lineage>
        <taxon>Bacteria</taxon>
        <taxon>Candidatus Magasanikiibacteriota</taxon>
    </lineage>
</organism>
<evidence type="ECO:0000313" key="2">
    <source>
        <dbReference type="Proteomes" id="UP000178726"/>
    </source>
</evidence>
<name>A0A1F6NAC2_9BACT</name>